<feature type="compositionally biased region" description="Basic and acidic residues" evidence="1">
    <location>
        <begin position="1"/>
        <end position="11"/>
    </location>
</feature>
<feature type="compositionally biased region" description="Acidic residues" evidence="1">
    <location>
        <begin position="548"/>
        <end position="563"/>
    </location>
</feature>
<dbReference type="PANTHER" id="PTHR13060:SF0">
    <property type="entry name" value="PROTEIN ECDYSONELESS HOMOLOG"/>
    <property type="match status" value="1"/>
</dbReference>
<sequence>MDSPEELRPGDEGFGGFQMQPPENCVEYMLFIIDHQANGGAAATARLPTLEAVRKAAVKKADELTSDYIWQREPFKLETKVENGLAYLHGTTDYGDNVEDEWLIVYLLRELSKTFPNLWIRVFDSDGEFLLIEAAKVLPKWLSPEMDSNRVWIHDGKLRIIPVINTTTTTGSSSATANSKSISLPEALKVIRSTPNLPIHSAFIEAESFYRLDKYPGQITDSLHHSLIAIPRKLAYIIHARPKAIAPATEAFYLRDPAAMKPILSTSTSTSAALLFPPTDLITISVRFTKVLYAQLKSQRFDPPPPAWKAVLQAAEAAAALAAADADADDALQKLSPIEMGMKVTTGFEMLARAAHSSASRVAREVALLLDDLEEDGGDAALPSDEDIKRWKDVGRNDDDSWMDINYADFERELDGRGRGGKTGGGGDGDKAFGDAQTQADLQKMVSRFEAFLNDEDAGLDGAEVDEMDEDDDEEDTDEEGDSEDEDREVSFDEEQFARMMREMMGLPPSEDNDKLAAQKGGGKQKAAAGAGAASSSGNVGKSLGSDSDSDSDDDDTNAEEEEKEIRNLMMQMEAELKGHGALALDPSAVKKKKAAQPLLNAKSGKGEGSSSTGKGKEVATELPGEEEEDDDDDDEVDIDYNLAKNLLESFKSQAGMAGPAGNLLSLMGMSLPRDEGDDDEDEDDKVKG</sequence>
<proteinExistence type="predicted"/>
<feature type="region of interest" description="Disordered" evidence="1">
    <location>
        <begin position="454"/>
        <end position="641"/>
    </location>
</feature>
<feature type="compositionally biased region" description="Acidic residues" evidence="1">
    <location>
        <begin position="624"/>
        <end position="639"/>
    </location>
</feature>
<feature type="compositionally biased region" description="Acidic residues" evidence="1">
    <location>
        <begin position="676"/>
        <end position="689"/>
    </location>
</feature>
<feature type="region of interest" description="Disordered" evidence="1">
    <location>
        <begin position="653"/>
        <end position="689"/>
    </location>
</feature>
<feature type="compositionally biased region" description="Low complexity" evidence="1">
    <location>
        <begin position="525"/>
        <end position="538"/>
    </location>
</feature>
<keyword evidence="3" id="KW-1185">Reference proteome</keyword>
<evidence type="ECO:0000313" key="3">
    <source>
        <dbReference type="Proteomes" id="UP001174934"/>
    </source>
</evidence>
<name>A0AA39WBR6_9PEZI</name>
<comment type="caution">
    <text evidence="2">The sequence shown here is derived from an EMBL/GenBank/DDBJ whole genome shotgun (WGS) entry which is preliminary data.</text>
</comment>
<organism evidence="2 3">
    <name type="scientific">Bombardia bombarda</name>
    <dbReference type="NCBI Taxonomy" id="252184"/>
    <lineage>
        <taxon>Eukaryota</taxon>
        <taxon>Fungi</taxon>
        <taxon>Dikarya</taxon>
        <taxon>Ascomycota</taxon>
        <taxon>Pezizomycotina</taxon>
        <taxon>Sordariomycetes</taxon>
        <taxon>Sordariomycetidae</taxon>
        <taxon>Sordariales</taxon>
        <taxon>Lasiosphaeriaceae</taxon>
        <taxon>Bombardia</taxon>
    </lineage>
</organism>
<dbReference type="EMBL" id="JAULSR010000010">
    <property type="protein sequence ID" value="KAK0610495.1"/>
    <property type="molecule type" value="Genomic_DNA"/>
</dbReference>
<feature type="region of interest" description="Disordered" evidence="1">
    <location>
        <begin position="1"/>
        <end position="20"/>
    </location>
</feature>
<dbReference type="PANTHER" id="PTHR13060">
    <property type="entry name" value="SGT1 PROTEIN HSGT1 SUPPRESSOR OF GCR2"/>
    <property type="match status" value="1"/>
</dbReference>
<dbReference type="GO" id="GO:0005634">
    <property type="term" value="C:nucleus"/>
    <property type="evidence" value="ECO:0007669"/>
    <property type="project" value="TreeGrafter"/>
</dbReference>
<feature type="region of interest" description="Disordered" evidence="1">
    <location>
        <begin position="414"/>
        <end position="434"/>
    </location>
</feature>
<gene>
    <name evidence="2" type="ORF">B0T17DRAFT_544729</name>
</gene>
<dbReference type="Proteomes" id="UP001174934">
    <property type="component" value="Unassembled WGS sequence"/>
</dbReference>
<reference evidence="2" key="1">
    <citation type="submission" date="2023-06" db="EMBL/GenBank/DDBJ databases">
        <title>Genome-scale phylogeny and comparative genomics of the fungal order Sordariales.</title>
        <authorList>
            <consortium name="Lawrence Berkeley National Laboratory"/>
            <person name="Hensen N."/>
            <person name="Bonometti L."/>
            <person name="Westerberg I."/>
            <person name="Brannstrom I.O."/>
            <person name="Guillou S."/>
            <person name="Cros-Aarteil S."/>
            <person name="Calhoun S."/>
            <person name="Haridas S."/>
            <person name="Kuo A."/>
            <person name="Mondo S."/>
            <person name="Pangilinan J."/>
            <person name="Riley R."/>
            <person name="LaButti K."/>
            <person name="Andreopoulos B."/>
            <person name="Lipzen A."/>
            <person name="Chen C."/>
            <person name="Yanf M."/>
            <person name="Daum C."/>
            <person name="Ng V."/>
            <person name="Clum A."/>
            <person name="Steindorff A."/>
            <person name="Ohm R."/>
            <person name="Martin F."/>
            <person name="Silar P."/>
            <person name="Natvig D."/>
            <person name="Lalanne C."/>
            <person name="Gautier V."/>
            <person name="Ament-velasquez S.L."/>
            <person name="Kruys A."/>
            <person name="Hutchinson M.I."/>
            <person name="Powell A.J."/>
            <person name="Barry K."/>
            <person name="Miller A.N."/>
            <person name="Grigoriev I.V."/>
            <person name="Debuchy R."/>
            <person name="Gladieux P."/>
            <person name="Thoren M.H."/>
            <person name="Johannesson H."/>
        </authorList>
    </citation>
    <scope>NUCLEOTIDE SEQUENCE</scope>
    <source>
        <strain evidence="2">SMH3391-2</strain>
    </source>
</reference>
<dbReference type="Pfam" id="PF07093">
    <property type="entry name" value="SGT1"/>
    <property type="match status" value="2"/>
</dbReference>
<protein>
    <submittedName>
        <fullName evidence="2">SGT1 protein-domain-containing protein</fullName>
    </submittedName>
</protein>
<feature type="compositionally biased region" description="Acidic residues" evidence="1">
    <location>
        <begin position="454"/>
        <end position="495"/>
    </location>
</feature>
<dbReference type="InterPro" id="IPR010770">
    <property type="entry name" value="Ecd"/>
</dbReference>
<accession>A0AA39WBR6</accession>
<evidence type="ECO:0000256" key="1">
    <source>
        <dbReference type="SAM" id="MobiDB-lite"/>
    </source>
</evidence>
<dbReference type="AlphaFoldDB" id="A0AA39WBR6"/>
<evidence type="ECO:0000313" key="2">
    <source>
        <dbReference type="EMBL" id="KAK0610495.1"/>
    </source>
</evidence>